<keyword evidence="3" id="KW-1185">Reference proteome</keyword>
<name>A0A856MAB6_9CYAN</name>
<organism evidence="2 3">
    <name type="scientific">Brasilonema sennae CENA114</name>
    <dbReference type="NCBI Taxonomy" id="415709"/>
    <lineage>
        <taxon>Bacteria</taxon>
        <taxon>Bacillati</taxon>
        <taxon>Cyanobacteriota</taxon>
        <taxon>Cyanophyceae</taxon>
        <taxon>Nostocales</taxon>
        <taxon>Scytonemataceae</taxon>
        <taxon>Brasilonema</taxon>
        <taxon>Bromeliae group (in: Brasilonema)</taxon>
    </lineage>
</organism>
<proteinExistence type="predicted"/>
<dbReference type="KEGG" id="bsen:DP114_07055"/>
<gene>
    <name evidence="2" type="ORF">DP114_07055</name>
</gene>
<feature type="region of interest" description="Disordered" evidence="1">
    <location>
        <begin position="206"/>
        <end position="228"/>
    </location>
</feature>
<evidence type="ECO:0000313" key="3">
    <source>
        <dbReference type="Proteomes" id="UP000503129"/>
    </source>
</evidence>
<accession>A0A856MAB6</accession>
<evidence type="ECO:0000313" key="2">
    <source>
        <dbReference type="EMBL" id="QDL07688.1"/>
    </source>
</evidence>
<evidence type="ECO:0000256" key="1">
    <source>
        <dbReference type="SAM" id="MobiDB-lite"/>
    </source>
</evidence>
<dbReference type="AlphaFoldDB" id="A0A856MAB6"/>
<dbReference type="EMBL" id="CP030118">
    <property type="protein sequence ID" value="QDL07688.1"/>
    <property type="molecule type" value="Genomic_DNA"/>
</dbReference>
<reference evidence="2 3" key="1">
    <citation type="submission" date="2018-06" db="EMBL/GenBank/DDBJ databases">
        <title>Comparative genomics of Brasilonema spp. strains.</title>
        <authorList>
            <person name="Alvarenga D.O."/>
            <person name="Fiore M.F."/>
            <person name="Varani A.M."/>
        </authorList>
    </citation>
    <scope>NUCLEOTIDE SEQUENCE [LARGE SCALE GENOMIC DNA]</scope>
    <source>
        <strain evidence="2 3">CENA114</strain>
    </source>
</reference>
<dbReference type="Proteomes" id="UP000503129">
    <property type="component" value="Chromosome"/>
</dbReference>
<protein>
    <submittedName>
        <fullName evidence="2">Uncharacterized protein</fullName>
    </submittedName>
</protein>
<sequence length="263" mass="29074">MLFLIGKKPHLSMQNSHLRVYSPNSSNLSLNITLISIFLVLLTSISSCSKKAQEQVQLEIKSVEPAGSNGIYNLAGSTNLPESSKIAIVAVRNLVPIAGQQAGVLNDDANNNRSILARQVVEVKQGQWQTNLNLWQVAADGRFQEPWQIYQTQMKLRPDSNVTFVATFEPADQLKKSKLQLDAQQVRFTNEGEPYLQAHQTLPISLPVGKTTPPLEQPEDLNNTLGNPPEILQASTLSSNASFLRSAKFRQTNAPLKSSEFLR</sequence>